<feature type="domain" description="SnoaL-like" evidence="1">
    <location>
        <begin position="9"/>
        <end position="136"/>
    </location>
</feature>
<dbReference type="Gene3D" id="3.10.450.50">
    <property type="match status" value="1"/>
</dbReference>
<comment type="caution">
    <text evidence="2">The sequence shown here is derived from an EMBL/GenBank/DDBJ whole genome shotgun (WGS) entry which is preliminary data.</text>
</comment>
<dbReference type="InterPro" id="IPR032710">
    <property type="entry name" value="NTF2-like_dom_sf"/>
</dbReference>
<dbReference type="CDD" id="cd00531">
    <property type="entry name" value="NTF2_like"/>
    <property type="match status" value="1"/>
</dbReference>
<name>A0A3N2DMV6_9GAMM</name>
<evidence type="ECO:0000313" key="3">
    <source>
        <dbReference type="Proteomes" id="UP000275394"/>
    </source>
</evidence>
<dbReference type="EMBL" id="RKHR01000004">
    <property type="protein sequence ID" value="ROS01146.1"/>
    <property type="molecule type" value="Genomic_DNA"/>
</dbReference>
<dbReference type="SUPFAM" id="SSF54427">
    <property type="entry name" value="NTF2-like"/>
    <property type="match status" value="1"/>
</dbReference>
<keyword evidence="3" id="KW-1185">Reference proteome</keyword>
<evidence type="ECO:0000313" key="2">
    <source>
        <dbReference type="EMBL" id="ROS01146.1"/>
    </source>
</evidence>
<dbReference type="InterPro" id="IPR037401">
    <property type="entry name" value="SnoaL-like"/>
</dbReference>
<gene>
    <name evidence="2" type="ORF">EDC56_1574</name>
</gene>
<organism evidence="2 3">
    <name type="scientific">Sinobacterium caligoides</name>
    <dbReference type="NCBI Taxonomy" id="933926"/>
    <lineage>
        <taxon>Bacteria</taxon>
        <taxon>Pseudomonadati</taxon>
        <taxon>Pseudomonadota</taxon>
        <taxon>Gammaproteobacteria</taxon>
        <taxon>Cellvibrionales</taxon>
        <taxon>Spongiibacteraceae</taxon>
        <taxon>Sinobacterium</taxon>
    </lineage>
</organism>
<sequence>MTTTSAKLQRLIDKDEITELVHAYCNAADRQDHEKMRALYHEDATDDHGAFFKGLAIEFIDRLPEIQAPMQILHHNVTTLNIKFPNSAICEHAEGEVYILAFHQIATDDGPMDLLIGGRYFDRYQKRDGKWKFAHRSVVADWANLHPQSQVNLDNDIIRGSLIGQPGADDPSYAFYQLFQRGQR</sequence>
<reference evidence="2 3" key="1">
    <citation type="submission" date="2018-11" db="EMBL/GenBank/DDBJ databases">
        <title>Genomic Encyclopedia of Type Strains, Phase IV (KMG-IV): sequencing the most valuable type-strain genomes for metagenomic binning, comparative biology and taxonomic classification.</title>
        <authorList>
            <person name="Goeker M."/>
        </authorList>
    </citation>
    <scope>NUCLEOTIDE SEQUENCE [LARGE SCALE GENOMIC DNA]</scope>
    <source>
        <strain evidence="2 3">DSM 100316</strain>
    </source>
</reference>
<dbReference type="Pfam" id="PF13577">
    <property type="entry name" value="SnoaL_4"/>
    <property type="match status" value="1"/>
</dbReference>
<dbReference type="AlphaFoldDB" id="A0A3N2DMV6"/>
<dbReference type="RefSeq" id="WP_123711971.1">
    <property type="nucleotide sequence ID" value="NZ_RKHR01000004.1"/>
</dbReference>
<protein>
    <submittedName>
        <fullName evidence="2">SnoaL-like protein</fullName>
    </submittedName>
</protein>
<dbReference type="Proteomes" id="UP000275394">
    <property type="component" value="Unassembled WGS sequence"/>
</dbReference>
<accession>A0A3N2DMV6</accession>
<evidence type="ECO:0000259" key="1">
    <source>
        <dbReference type="Pfam" id="PF13577"/>
    </source>
</evidence>
<dbReference type="OrthoDB" id="581683at2"/>
<proteinExistence type="predicted"/>